<dbReference type="Gene3D" id="3.20.20.300">
    <property type="entry name" value="Glycoside hydrolase, family 3, N-terminal domain"/>
    <property type="match status" value="1"/>
</dbReference>
<gene>
    <name evidence="4" type="ORF">KDL01_05430</name>
</gene>
<dbReference type="SUPFAM" id="SSF52279">
    <property type="entry name" value="Beta-D-glucan exohydrolase, C-terminal domain"/>
    <property type="match status" value="1"/>
</dbReference>
<dbReference type="EMBL" id="JAGSOG010000015">
    <property type="protein sequence ID" value="MBR7832690.1"/>
    <property type="molecule type" value="Genomic_DNA"/>
</dbReference>
<protein>
    <submittedName>
        <fullName evidence="4">Glycoside hydrolase family 3 protein</fullName>
    </submittedName>
</protein>
<evidence type="ECO:0000313" key="4">
    <source>
        <dbReference type="EMBL" id="MBR7832690.1"/>
    </source>
</evidence>
<comment type="similarity">
    <text evidence="1">Belongs to the glycosyl hydrolase 3 family.</text>
</comment>
<dbReference type="RefSeq" id="WP_212527218.1">
    <property type="nucleotide sequence ID" value="NZ_JAGSOG010000015.1"/>
</dbReference>
<dbReference type="Pfam" id="PF14310">
    <property type="entry name" value="Fn3-like"/>
    <property type="match status" value="1"/>
</dbReference>
<dbReference type="InterPro" id="IPR017853">
    <property type="entry name" value="GH"/>
</dbReference>
<dbReference type="Gene3D" id="3.40.50.1700">
    <property type="entry name" value="Glycoside hydrolase family 3 C-terminal domain"/>
    <property type="match status" value="1"/>
</dbReference>
<dbReference type="InterPro" id="IPR013783">
    <property type="entry name" value="Ig-like_fold"/>
</dbReference>
<dbReference type="Gene3D" id="2.60.120.260">
    <property type="entry name" value="Galactose-binding domain-like"/>
    <property type="match status" value="1"/>
</dbReference>
<evidence type="ECO:0000313" key="5">
    <source>
        <dbReference type="Proteomes" id="UP000675781"/>
    </source>
</evidence>
<reference evidence="4" key="1">
    <citation type="submission" date="2021-04" db="EMBL/GenBank/DDBJ databases">
        <title>Genome based classification of Actinospica acidithermotolerans sp. nov., an actinobacterium isolated from an Indonesian hot spring.</title>
        <authorList>
            <person name="Kusuma A.B."/>
            <person name="Putra K.E."/>
            <person name="Nafisah S."/>
            <person name="Loh J."/>
            <person name="Nouioui I."/>
            <person name="Goodfellow M."/>
        </authorList>
    </citation>
    <scope>NUCLEOTIDE SEQUENCE</scope>
    <source>
        <strain evidence="4">CSCA 57</strain>
    </source>
</reference>
<proteinExistence type="inferred from homology"/>
<name>A0A941EKS2_9ACTN</name>
<dbReference type="InterPro" id="IPR002772">
    <property type="entry name" value="Glyco_hydro_3_C"/>
</dbReference>
<dbReference type="InterPro" id="IPR001764">
    <property type="entry name" value="Glyco_hydro_3_N"/>
</dbReference>
<dbReference type="Pfam" id="PF01915">
    <property type="entry name" value="Glyco_hydro_3_C"/>
    <property type="match status" value="1"/>
</dbReference>
<evidence type="ECO:0000259" key="3">
    <source>
        <dbReference type="SMART" id="SM01217"/>
    </source>
</evidence>
<dbReference type="SMART" id="SM01217">
    <property type="entry name" value="Fn3_like"/>
    <property type="match status" value="1"/>
</dbReference>
<dbReference type="PANTHER" id="PTHR42715">
    <property type="entry name" value="BETA-GLUCOSIDASE"/>
    <property type="match status" value="1"/>
</dbReference>
<dbReference type="InterPro" id="IPR026891">
    <property type="entry name" value="Fn3-like"/>
</dbReference>
<dbReference type="PANTHER" id="PTHR42715:SF10">
    <property type="entry name" value="BETA-GLUCOSIDASE"/>
    <property type="match status" value="1"/>
</dbReference>
<keyword evidence="2 4" id="KW-0378">Hydrolase</keyword>
<dbReference type="GO" id="GO:0005975">
    <property type="term" value="P:carbohydrate metabolic process"/>
    <property type="evidence" value="ECO:0007669"/>
    <property type="project" value="InterPro"/>
</dbReference>
<dbReference type="GO" id="GO:0004553">
    <property type="term" value="F:hydrolase activity, hydrolyzing O-glycosyl compounds"/>
    <property type="evidence" value="ECO:0007669"/>
    <property type="project" value="InterPro"/>
</dbReference>
<dbReference type="PRINTS" id="PR00133">
    <property type="entry name" value="GLHYDRLASE3"/>
</dbReference>
<dbReference type="InterPro" id="IPR050288">
    <property type="entry name" value="Cellulose_deg_GH3"/>
</dbReference>
<evidence type="ECO:0000256" key="1">
    <source>
        <dbReference type="ARBA" id="ARBA00005336"/>
    </source>
</evidence>
<dbReference type="InterPro" id="IPR036881">
    <property type="entry name" value="Glyco_hydro_3_C_sf"/>
</dbReference>
<keyword evidence="5" id="KW-1185">Reference proteome</keyword>
<dbReference type="SUPFAM" id="SSF51445">
    <property type="entry name" value="(Trans)glycosidases"/>
    <property type="match status" value="1"/>
</dbReference>
<feature type="domain" description="Fibronectin type III-like" evidence="3">
    <location>
        <begin position="776"/>
        <end position="848"/>
    </location>
</feature>
<dbReference type="AlphaFoldDB" id="A0A941EKS2"/>
<dbReference type="InterPro" id="IPR036962">
    <property type="entry name" value="Glyco_hydro_3_N_sf"/>
</dbReference>
<comment type="caution">
    <text evidence="4">The sequence shown here is derived from an EMBL/GenBank/DDBJ whole genome shotgun (WGS) entry which is preliminary data.</text>
</comment>
<organism evidence="4 5">
    <name type="scientific">Actinospica durhamensis</name>
    <dbReference type="NCBI Taxonomy" id="1508375"/>
    <lineage>
        <taxon>Bacteria</taxon>
        <taxon>Bacillati</taxon>
        <taxon>Actinomycetota</taxon>
        <taxon>Actinomycetes</taxon>
        <taxon>Catenulisporales</taxon>
        <taxon>Actinospicaceae</taxon>
        <taxon>Actinospica</taxon>
    </lineage>
</organism>
<dbReference type="Proteomes" id="UP000675781">
    <property type="component" value="Unassembled WGS sequence"/>
</dbReference>
<accession>A0A941EKS2</accession>
<dbReference type="Pfam" id="PF00933">
    <property type="entry name" value="Glyco_hydro_3"/>
    <property type="match status" value="1"/>
</dbReference>
<evidence type="ECO:0000256" key="2">
    <source>
        <dbReference type="ARBA" id="ARBA00022801"/>
    </source>
</evidence>
<dbReference type="Gene3D" id="2.60.40.10">
    <property type="entry name" value="Immunoglobulins"/>
    <property type="match status" value="1"/>
</dbReference>
<sequence>MPRAEQRSASPQELESAVAALTLEQKIALLTGVDNFTMPGEPEIGLRGLVFSDGPAGVRGPVLDPQDRSSGLPAPIALAALWDPELVERVGVELGVEAKAKGVDALLAPTLNLARSPYGGRGFESYGEDPVLAAATGAAFVRGVQSAGVAMVAKHYVGNDAEVDRWTVDVQMDEATLREVYLVPFEAAVTEADCAAVMAGYNLVNGTTMTEHDHLLNEVLKREWGFAGAVVSDWFAARSTEATAKAGLDICMPGPDSPWGDALVAAVERGDVSEREIDDKVLRLLRVGALTGAFRGPEPTPKPGPHASRAVLRKAAANAFTLLRNIGPLLPLGSPGGRGALSGPGARPGSVALIGPNVLEPQYMGRGSAEVGMALGVSPVDGLRTALSAALASGRGPSEDASPDSLLRVAQGCRTWTSTPLPAPAALREPESGGPGVRLEVYTTDGELRYTGVRPTSEVTWWDPDPLVTGPGIGRIVLRSTFTATGSGRYRVAVGGIGGLELEVKVCGATSTDSGEAFTLSGDAPHPADSMVSHAGPYEFGREIELTEDELVEFTAVCVPDGYQHDLIRFKVGIATVASDEALLAEAVAAARESEVAVVVVGSTGTTESEGYDRTTLALPGRQDDLIAAVAAANPRTVVVVNSGMPVLMPWADQVGAIIQAWLPGQEFGHALADILWGEREPGGRLPVTMPRTEADLPIGKAVPVDGALVYREGLLVGYRGYDKASIEPRFPFGHGLGYTDWSYERLEVPHGQTRAGADVEITVAVTNIGRRAGSLVVQAYLSGPAGEAAPGRPVRVLAGFTRAHAGPGETEIVRIHMPSRAFARWDETAGGWTHPRGSFRIEVGSSSRDLRLRSDIEIG</sequence>